<accession>A0ABY3XCW8</accession>
<evidence type="ECO:0000256" key="1">
    <source>
        <dbReference type="SAM" id="MobiDB-lite"/>
    </source>
</evidence>
<organism evidence="2 3">
    <name type="scientific">Lysobacter gummosus</name>
    <dbReference type="NCBI Taxonomy" id="262324"/>
    <lineage>
        <taxon>Bacteria</taxon>
        <taxon>Pseudomonadati</taxon>
        <taxon>Pseudomonadota</taxon>
        <taxon>Gammaproteobacteria</taxon>
        <taxon>Lysobacterales</taxon>
        <taxon>Lysobacteraceae</taxon>
        <taxon>Lysobacter</taxon>
    </lineage>
</organism>
<dbReference type="Proteomes" id="UP000829194">
    <property type="component" value="Chromosome"/>
</dbReference>
<evidence type="ECO:0000313" key="2">
    <source>
        <dbReference type="EMBL" id="UNP29995.1"/>
    </source>
</evidence>
<gene>
    <name evidence="2" type="ORF">MOV92_01525</name>
</gene>
<proteinExistence type="predicted"/>
<dbReference type="RefSeq" id="WP_148648698.1">
    <property type="nucleotide sequence ID" value="NZ_CP011131.1"/>
</dbReference>
<keyword evidence="3" id="KW-1185">Reference proteome</keyword>
<name>A0ABY3XCW8_9GAMM</name>
<reference evidence="2 3" key="1">
    <citation type="submission" date="2022-03" db="EMBL/GenBank/DDBJ databases">
        <title>Complete genome sequence of Lysobacter capsici VKM B-2533 and Lysobacter gummosus 10.1.1, promising sources of lytic agents.</title>
        <authorList>
            <person name="Tarlachkov S.V."/>
            <person name="Kudryakova I.V."/>
            <person name="Afoshin A.S."/>
            <person name="Leontyevskaya E.A."/>
            <person name="Leontyevskaya N.V."/>
        </authorList>
    </citation>
    <scope>NUCLEOTIDE SEQUENCE [LARGE SCALE GENOMIC DNA]</scope>
    <source>
        <strain evidence="2 3">10.1.1</strain>
    </source>
</reference>
<dbReference type="EMBL" id="CP093547">
    <property type="protein sequence ID" value="UNP29995.1"/>
    <property type="molecule type" value="Genomic_DNA"/>
</dbReference>
<evidence type="ECO:0000313" key="3">
    <source>
        <dbReference type="Proteomes" id="UP000829194"/>
    </source>
</evidence>
<protein>
    <submittedName>
        <fullName evidence="2">Uncharacterized protein</fullName>
    </submittedName>
</protein>
<feature type="region of interest" description="Disordered" evidence="1">
    <location>
        <begin position="287"/>
        <end position="306"/>
    </location>
</feature>
<sequence>MIGLNERDLTVLGHYVRQGNLELYWNFLAQQPGNDGYGLLALGVVRNDNAAGKVANLHADLRARGGGRCLSERDWQNFSVDLIGRDLQLRRAHWRAGRPERALNLPARDIQQAHDRAFDRAGIHPDAWTPRRLLEAARARAGEPEAARVWSHMLDHGLRGLERSWDTTADAYRNMGVVAGSAYIAGLAAMRTAAALGSHPQTDPNTIGGHPLTYVFDQRECCWFSLNGNGAEVAPLRNAGKIAELDDVRAVRLLRQRLRGEFHPDDPYRSRAIAGGLRTIEGHAPLQTSPEAIAHEPRRQPAHSLA</sequence>